<proteinExistence type="predicted"/>
<organism evidence="2 3">
    <name type="scientific">Turnera subulata</name>
    <dbReference type="NCBI Taxonomy" id="218843"/>
    <lineage>
        <taxon>Eukaryota</taxon>
        <taxon>Viridiplantae</taxon>
        <taxon>Streptophyta</taxon>
        <taxon>Embryophyta</taxon>
        <taxon>Tracheophyta</taxon>
        <taxon>Spermatophyta</taxon>
        <taxon>Magnoliopsida</taxon>
        <taxon>eudicotyledons</taxon>
        <taxon>Gunneridae</taxon>
        <taxon>Pentapetalae</taxon>
        <taxon>rosids</taxon>
        <taxon>fabids</taxon>
        <taxon>Malpighiales</taxon>
        <taxon>Passifloraceae</taxon>
        <taxon>Turnera</taxon>
    </lineage>
</organism>
<dbReference type="InterPro" id="IPR000668">
    <property type="entry name" value="Peptidase_C1A_C"/>
</dbReference>
<reference evidence="2" key="2">
    <citation type="journal article" date="2023" name="Plants (Basel)">
        <title>Annotation of the Turnera subulata (Passifloraceae) Draft Genome Reveals the S-Locus Evolved after the Divergence of Turneroideae from Passifloroideae in a Stepwise Manner.</title>
        <authorList>
            <person name="Henning P.M."/>
            <person name="Roalson E.H."/>
            <person name="Mir W."/>
            <person name="McCubbin A.G."/>
            <person name="Shore J.S."/>
        </authorList>
    </citation>
    <scope>NUCLEOTIDE SEQUENCE</scope>
    <source>
        <strain evidence="2">F60SS</strain>
    </source>
</reference>
<protein>
    <recommendedName>
        <fullName evidence="1">Peptidase C1A papain C-terminal domain-containing protein</fullName>
    </recommendedName>
</protein>
<name>A0A9Q0F213_9ROSI</name>
<dbReference type="Proteomes" id="UP001141552">
    <property type="component" value="Unassembled WGS sequence"/>
</dbReference>
<feature type="domain" description="Peptidase C1A papain C-terminal" evidence="1">
    <location>
        <begin position="155"/>
        <end position="198"/>
    </location>
</feature>
<dbReference type="Gene3D" id="3.90.70.10">
    <property type="entry name" value="Cysteine proteinases"/>
    <property type="match status" value="1"/>
</dbReference>
<dbReference type="EMBL" id="JAKUCV010007419">
    <property type="protein sequence ID" value="KAJ4823556.1"/>
    <property type="molecule type" value="Genomic_DNA"/>
</dbReference>
<evidence type="ECO:0000313" key="3">
    <source>
        <dbReference type="Proteomes" id="UP001141552"/>
    </source>
</evidence>
<dbReference type="GO" id="GO:0006508">
    <property type="term" value="P:proteolysis"/>
    <property type="evidence" value="ECO:0007669"/>
    <property type="project" value="InterPro"/>
</dbReference>
<keyword evidence="3" id="KW-1185">Reference proteome</keyword>
<accession>A0A9Q0F213</accession>
<evidence type="ECO:0000259" key="1">
    <source>
        <dbReference type="Pfam" id="PF00112"/>
    </source>
</evidence>
<sequence length="208" mass="23177">MSHRRPASCFEWCNALRGDVPICVDVKDQFGVGVCMRPAVGWRGSGIIRSIWPMTSDSRVDVGTVLAHEYPEDGGGSLDVVDAVESGVEHHKVYELDCICRPWDIREVQAALRDGLIVGVFYWSEQLDTLDPEEIFTGAGRKEELYVSPDESIREYEQHAVCITGFRGRGLGGYFNFANSWGEDWCDGGYGGMQKDVVNRFIVPVVHA</sequence>
<dbReference type="SUPFAM" id="SSF54001">
    <property type="entry name" value="Cysteine proteinases"/>
    <property type="match status" value="1"/>
</dbReference>
<comment type="caution">
    <text evidence="2">The sequence shown here is derived from an EMBL/GenBank/DDBJ whole genome shotgun (WGS) entry which is preliminary data.</text>
</comment>
<gene>
    <name evidence="2" type="ORF">Tsubulata_012184</name>
</gene>
<evidence type="ECO:0000313" key="2">
    <source>
        <dbReference type="EMBL" id="KAJ4823556.1"/>
    </source>
</evidence>
<dbReference type="AlphaFoldDB" id="A0A9Q0F213"/>
<dbReference type="GO" id="GO:0008234">
    <property type="term" value="F:cysteine-type peptidase activity"/>
    <property type="evidence" value="ECO:0007669"/>
    <property type="project" value="InterPro"/>
</dbReference>
<dbReference type="Pfam" id="PF00112">
    <property type="entry name" value="Peptidase_C1"/>
    <property type="match status" value="1"/>
</dbReference>
<reference evidence="2" key="1">
    <citation type="submission" date="2022-02" db="EMBL/GenBank/DDBJ databases">
        <authorList>
            <person name="Henning P.M."/>
            <person name="McCubbin A.G."/>
            <person name="Shore J.S."/>
        </authorList>
    </citation>
    <scope>NUCLEOTIDE SEQUENCE</scope>
    <source>
        <strain evidence="2">F60SS</strain>
        <tissue evidence="2">Leaves</tissue>
    </source>
</reference>
<dbReference type="InterPro" id="IPR038765">
    <property type="entry name" value="Papain-like_cys_pep_sf"/>
</dbReference>